<proteinExistence type="inferred from homology"/>
<feature type="region of interest" description="Disordered" evidence="11">
    <location>
        <begin position="202"/>
        <end position="225"/>
    </location>
</feature>
<keyword evidence="5 10" id="KW-0863">Zinc-finger</keyword>
<dbReference type="FunFam" id="3.30.160.60:FF:000188">
    <property type="entry name" value="Zinc finger protein 787"/>
    <property type="match status" value="1"/>
</dbReference>
<dbReference type="Gene3D" id="3.30.160.60">
    <property type="entry name" value="Classic Zinc Finger"/>
    <property type="match status" value="3"/>
</dbReference>
<evidence type="ECO:0000256" key="10">
    <source>
        <dbReference type="PROSITE-ProRule" id="PRU00042"/>
    </source>
</evidence>
<evidence type="ECO:0000256" key="4">
    <source>
        <dbReference type="ARBA" id="ARBA00022737"/>
    </source>
</evidence>
<protein>
    <recommendedName>
        <fullName evidence="12">C2H2-type domain-containing protein</fullName>
    </recommendedName>
</protein>
<feature type="domain" description="C2H2-type" evidence="12">
    <location>
        <begin position="147"/>
        <end position="174"/>
    </location>
</feature>
<dbReference type="GO" id="GO:0008270">
    <property type="term" value="F:zinc ion binding"/>
    <property type="evidence" value="ECO:0007669"/>
    <property type="project" value="UniProtKB-KW"/>
</dbReference>
<evidence type="ECO:0000256" key="8">
    <source>
        <dbReference type="ARBA" id="ARBA00023163"/>
    </source>
</evidence>
<dbReference type="Ensembl" id="ENSPCLT00000024567.1">
    <property type="protein sequence ID" value="ENSPCLP00000018433.1"/>
    <property type="gene ID" value="ENSPCLG00000015434.1"/>
</dbReference>
<dbReference type="FunFam" id="3.30.160.60:FF:001397">
    <property type="entry name" value="Datilografo, isoform A"/>
    <property type="match status" value="1"/>
</dbReference>
<dbReference type="PANTHER" id="PTHR23226:SF377">
    <property type="entry name" value="ZINC FINGER AND SCAN DOMAIN-CONTAINING PROTEIN 20"/>
    <property type="match status" value="1"/>
</dbReference>
<evidence type="ECO:0000256" key="2">
    <source>
        <dbReference type="ARBA" id="ARBA00006991"/>
    </source>
</evidence>
<dbReference type="PROSITE" id="PS00028">
    <property type="entry name" value="ZINC_FINGER_C2H2_1"/>
    <property type="match status" value="3"/>
</dbReference>
<dbReference type="InterPro" id="IPR036236">
    <property type="entry name" value="Znf_C2H2_sf"/>
</dbReference>
<feature type="domain" description="C2H2-type" evidence="12">
    <location>
        <begin position="175"/>
        <end position="202"/>
    </location>
</feature>
<keyword evidence="6" id="KW-0862">Zinc</keyword>
<evidence type="ECO:0000256" key="1">
    <source>
        <dbReference type="ARBA" id="ARBA00004123"/>
    </source>
</evidence>
<evidence type="ECO:0000256" key="6">
    <source>
        <dbReference type="ARBA" id="ARBA00022833"/>
    </source>
</evidence>
<dbReference type="SUPFAM" id="SSF57667">
    <property type="entry name" value="beta-beta-alpha zinc fingers"/>
    <property type="match status" value="2"/>
</dbReference>
<evidence type="ECO:0000256" key="7">
    <source>
        <dbReference type="ARBA" id="ARBA00023125"/>
    </source>
</evidence>
<evidence type="ECO:0000256" key="5">
    <source>
        <dbReference type="ARBA" id="ARBA00022771"/>
    </source>
</evidence>
<evidence type="ECO:0000256" key="9">
    <source>
        <dbReference type="ARBA" id="ARBA00023242"/>
    </source>
</evidence>
<dbReference type="InterPro" id="IPR013087">
    <property type="entry name" value="Znf_C2H2_type"/>
</dbReference>
<keyword evidence="7" id="KW-0238">DNA-binding</keyword>
<comment type="similarity">
    <text evidence="2">Belongs to the krueppel C2H2-type zinc-finger protein family.</text>
</comment>
<keyword evidence="9" id="KW-0539">Nucleus</keyword>
<dbReference type="SMART" id="SM00355">
    <property type="entry name" value="ZnF_C2H2"/>
    <property type="match status" value="3"/>
</dbReference>
<accession>A0A669QJQ0</accession>
<feature type="domain" description="C2H2-type" evidence="12">
    <location>
        <begin position="121"/>
        <end position="143"/>
    </location>
</feature>
<evidence type="ECO:0000256" key="3">
    <source>
        <dbReference type="ARBA" id="ARBA00022723"/>
    </source>
</evidence>
<reference evidence="13" key="1">
    <citation type="submission" date="2025-08" db="UniProtKB">
        <authorList>
            <consortium name="Ensembl"/>
        </authorList>
    </citation>
    <scope>IDENTIFICATION</scope>
</reference>
<dbReference type="GO" id="GO:0000981">
    <property type="term" value="F:DNA-binding transcription factor activity, RNA polymerase II-specific"/>
    <property type="evidence" value="ECO:0007669"/>
    <property type="project" value="TreeGrafter"/>
</dbReference>
<keyword evidence="8" id="KW-0804">Transcription</keyword>
<dbReference type="AlphaFoldDB" id="A0A669QJQ0"/>
<dbReference type="PROSITE" id="PS50157">
    <property type="entry name" value="ZINC_FINGER_C2H2_2"/>
    <property type="match status" value="3"/>
</dbReference>
<name>A0A669QJQ0_PHACC</name>
<dbReference type="Proteomes" id="UP000472261">
    <property type="component" value="Unplaced"/>
</dbReference>
<organism evidence="13 14">
    <name type="scientific">Phasianus colchicus</name>
    <name type="common">Common pheasant</name>
    <dbReference type="NCBI Taxonomy" id="9054"/>
    <lineage>
        <taxon>Eukaryota</taxon>
        <taxon>Metazoa</taxon>
        <taxon>Chordata</taxon>
        <taxon>Craniata</taxon>
        <taxon>Vertebrata</taxon>
        <taxon>Euteleostomi</taxon>
        <taxon>Archelosauria</taxon>
        <taxon>Archosauria</taxon>
        <taxon>Dinosauria</taxon>
        <taxon>Saurischia</taxon>
        <taxon>Theropoda</taxon>
        <taxon>Coelurosauria</taxon>
        <taxon>Aves</taxon>
        <taxon>Neognathae</taxon>
        <taxon>Galloanserae</taxon>
        <taxon>Galliformes</taxon>
        <taxon>Phasianidae</taxon>
        <taxon>Phasianinae</taxon>
        <taxon>Phasianus</taxon>
    </lineage>
</organism>
<dbReference type="Pfam" id="PF00096">
    <property type="entry name" value="zf-C2H2"/>
    <property type="match status" value="3"/>
</dbReference>
<feature type="region of interest" description="Disordered" evidence="11">
    <location>
        <begin position="61"/>
        <end position="87"/>
    </location>
</feature>
<evidence type="ECO:0000313" key="13">
    <source>
        <dbReference type="Ensembl" id="ENSPCLP00000018433.1"/>
    </source>
</evidence>
<dbReference type="GO" id="GO:0000978">
    <property type="term" value="F:RNA polymerase II cis-regulatory region sequence-specific DNA binding"/>
    <property type="evidence" value="ECO:0007669"/>
    <property type="project" value="TreeGrafter"/>
</dbReference>
<keyword evidence="3" id="KW-0479">Metal-binding</keyword>
<dbReference type="PANTHER" id="PTHR23226">
    <property type="entry name" value="ZINC FINGER AND SCAN DOMAIN-CONTAINING"/>
    <property type="match status" value="1"/>
</dbReference>
<keyword evidence="14" id="KW-1185">Reference proteome</keyword>
<sequence length="225" mass="24428">GIGSSSWARRGGGMGVFVPPGSLCPLGLCAPWVFMPPGSLCLVGIPGEVLQERIGAEEGLQKEDLKGAGNSGQYLAAGAPEEPSREEMPDLFQTAAHEEPSGSADLLGKPEKSVGRTARPYCCPACGKGFIQKHHLQKHQRIHGRLYRCIECTESFPMQTLLEEHQRRHTQQRPFQCNGCSKSFRHRQSLNHHQKVHAVANAPAASLPNRGPGTDPCKPLNQDNP</sequence>
<evidence type="ECO:0000313" key="14">
    <source>
        <dbReference type="Proteomes" id="UP000472261"/>
    </source>
</evidence>
<dbReference type="GO" id="GO:0005634">
    <property type="term" value="C:nucleus"/>
    <property type="evidence" value="ECO:0007669"/>
    <property type="project" value="UniProtKB-SubCell"/>
</dbReference>
<reference evidence="13" key="2">
    <citation type="submission" date="2025-09" db="UniProtKB">
        <authorList>
            <consortium name="Ensembl"/>
        </authorList>
    </citation>
    <scope>IDENTIFICATION</scope>
</reference>
<evidence type="ECO:0000259" key="12">
    <source>
        <dbReference type="PROSITE" id="PS50157"/>
    </source>
</evidence>
<evidence type="ECO:0000256" key="11">
    <source>
        <dbReference type="SAM" id="MobiDB-lite"/>
    </source>
</evidence>
<comment type="subcellular location">
    <subcellularLocation>
        <location evidence="1">Nucleus</location>
    </subcellularLocation>
</comment>
<keyword evidence="4" id="KW-0677">Repeat</keyword>